<dbReference type="OMA" id="VVETDWK"/>
<sequence length="240" mass="26068">MSFSKTAEIVAVANPLPSVVETDWRKTISTETGLGLGVYATFLQLAIGPEVGVERSNKTVHTFAFDAVTTVEFEPTKEYVEQAIKAAAVQAWLRQPKQRFAPVASLFLVTGMKLVKGASLKYSTSRSVAATGNFSIDLTALGVLGTAVGPKGHWISAEEDGTELNRESEFVFAFRVKRLKFGWKHKVEDYNKGAFLNVGGDREDDRFVLIEDVDGASIETAEAVPDVTENGSVYCVPPQS</sequence>
<keyword evidence="2" id="KW-1185">Reference proteome</keyword>
<dbReference type="OrthoDB" id="4500473at2759"/>
<dbReference type="AlphaFoldDB" id="M7STZ5"/>
<dbReference type="KEGG" id="ela:UCREL1_4993"/>
<reference evidence="2" key="1">
    <citation type="journal article" date="2013" name="Genome Announc.">
        <title>Draft genome sequence of the grapevine dieback fungus Eutypa lata UCR-EL1.</title>
        <authorList>
            <person name="Blanco-Ulate B."/>
            <person name="Rolshausen P.E."/>
            <person name="Cantu D."/>
        </authorList>
    </citation>
    <scope>NUCLEOTIDE SEQUENCE [LARGE SCALE GENOMIC DNA]</scope>
    <source>
        <strain evidence="2">UCR-EL1</strain>
    </source>
</reference>
<dbReference type="HOGENOM" id="CLU_057547_4_2_1"/>
<gene>
    <name evidence="1" type="ORF">UCREL1_4993</name>
</gene>
<dbReference type="eggNOG" id="ENOG502SKIK">
    <property type="taxonomic scope" value="Eukaryota"/>
</dbReference>
<dbReference type="Proteomes" id="UP000012174">
    <property type="component" value="Unassembled WGS sequence"/>
</dbReference>
<name>M7STZ5_EUTLA</name>
<proteinExistence type="predicted"/>
<evidence type="ECO:0000313" key="1">
    <source>
        <dbReference type="EMBL" id="EMR68003.1"/>
    </source>
</evidence>
<organism evidence="1 2">
    <name type="scientific">Eutypa lata (strain UCR-EL1)</name>
    <name type="common">Grapevine dieback disease fungus</name>
    <name type="synonym">Eutypa armeniacae</name>
    <dbReference type="NCBI Taxonomy" id="1287681"/>
    <lineage>
        <taxon>Eukaryota</taxon>
        <taxon>Fungi</taxon>
        <taxon>Dikarya</taxon>
        <taxon>Ascomycota</taxon>
        <taxon>Pezizomycotina</taxon>
        <taxon>Sordariomycetes</taxon>
        <taxon>Xylariomycetidae</taxon>
        <taxon>Xylariales</taxon>
        <taxon>Diatrypaceae</taxon>
        <taxon>Eutypa</taxon>
    </lineage>
</organism>
<accession>M7STZ5</accession>
<evidence type="ECO:0000313" key="2">
    <source>
        <dbReference type="Proteomes" id="UP000012174"/>
    </source>
</evidence>
<protein>
    <submittedName>
        <fullName evidence="1">Uncharacterized protein</fullName>
    </submittedName>
</protein>
<dbReference type="EMBL" id="KB706320">
    <property type="protein sequence ID" value="EMR68003.1"/>
    <property type="molecule type" value="Genomic_DNA"/>
</dbReference>